<proteinExistence type="predicted"/>
<protein>
    <submittedName>
        <fullName evidence="3">PQQ-binding-like beta-propeller repeat protein</fullName>
    </submittedName>
</protein>
<feature type="compositionally biased region" description="Low complexity" evidence="1">
    <location>
        <begin position="49"/>
        <end position="59"/>
    </location>
</feature>
<evidence type="ECO:0000313" key="4">
    <source>
        <dbReference type="Proteomes" id="UP000595001"/>
    </source>
</evidence>
<dbReference type="InterPro" id="IPR018391">
    <property type="entry name" value="PQQ_b-propeller_rpt"/>
</dbReference>
<dbReference type="Pfam" id="PF13360">
    <property type="entry name" value="PQQ_2"/>
    <property type="match status" value="2"/>
</dbReference>
<dbReference type="InterPro" id="IPR011047">
    <property type="entry name" value="Quinoprotein_ADH-like_sf"/>
</dbReference>
<dbReference type="PANTHER" id="PTHR34512">
    <property type="entry name" value="CELL SURFACE PROTEIN"/>
    <property type="match status" value="1"/>
</dbReference>
<feature type="region of interest" description="Disordered" evidence="1">
    <location>
        <begin position="49"/>
        <end position="72"/>
    </location>
</feature>
<name>A0A7U3WAN7_9EURY</name>
<dbReference type="SUPFAM" id="SSF50998">
    <property type="entry name" value="Quinoprotein alcohol dehydrogenase-like"/>
    <property type="match status" value="2"/>
</dbReference>
<dbReference type="Gene3D" id="2.40.10.480">
    <property type="match status" value="3"/>
</dbReference>
<reference evidence="3 4" key="1">
    <citation type="submission" date="2020-12" db="EMBL/GenBank/DDBJ databases">
        <title>Halosimplex halophilum sp. nov. and Halosimplex salinum sp. nov., two new members of the genus Halosimplex.</title>
        <authorList>
            <person name="Cui H.L."/>
        </authorList>
    </citation>
    <scope>NUCLEOTIDE SEQUENCE [LARGE SCALE GENOMIC DNA]</scope>
    <source>
        <strain evidence="3 4">YGH94</strain>
    </source>
</reference>
<dbReference type="EMBL" id="CP065856">
    <property type="protein sequence ID" value="QPV64682.1"/>
    <property type="molecule type" value="Genomic_DNA"/>
</dbReference>
<dbReference type="InterPro" id="IPR002372">
    <property type="entry name" value="PQQ_rpt_dom"/>
</dbReference>
<dbReference type="GeneID" id="60588584"/>
<dbReference type="PANTHER" id="PTHR34512:SF30">
    <property type="entry name" value="OUTER MEMBRANE PROTEIN ASSEMBLY FACTOR BAMB"/>
    <property type="match status" value="1"/>
</dbReference>
<organism evidence="3 4">
    <name type="scientific">Halosimplex litoreum</name>
    <dbReference type="NCBI Taxonomy" id="1198301"/>
    <lineage>
        <taxon>Archaea</taxon>
        <taxon>Methanobacteriati</taxon>
        <taxon>Methanobacteriota</taxon>
        <taxon>Stenosarchaea group</taxon>
        <taxon>Halobacteria</taxon>
        <taxon>Halobacteriales</taxon>
        <taxon>Haloarculaceae</taxon>
        <taxon>Halosimplex</taxon>
    </lineage>
</organism>
<dbReference type="OrthoDB" id="136681at2157"/>
<dbReference type="InterPro" id="IPR015943">
    <property type="entry name" value="WD40/YVTN_repeat-like_dom_sf"/>
</dbReference>
<accession>A0A7U3WAN7</accession>
<feature type="domain" description="Pyrrolo-quinoline quinone repeat" evidence="2">
    <location>
        <begin position="128"/>
        <end position="326"/>
    </location>
</feature>
<dbReference type="Proteomes" id="UP000595001">
    <property type="component" value="Chromosome"/>
</dbReference>
<evidence type="ECO:0000259" key="2">
    <source>
        <dbReference type="Pfam" id="PF13360"/>
    </source>
</evidence>
<feature type="domain" description="Pyrrolo-quinoline quinone repeat" evidence="2">
    <location>
        <begin position="334"/>
        <end position="421"/>
    </location>
</feature>
<evidence type="ECO:0000256" key="1">
    <source>
        <dbReference type="SAM" id="MobiDB-lite"/>
    </source>
</evidence>
<dbReference type="AlphaFoldDB" id="A0A7U3WAN7"/>
<dbReference type="PROSITE" id="PS51257">
    <property type="entry name" value="PROKAR_LIPOPROTEIN"/>
    <property type="match status" value="1"/>
</dbReference>
<dbReference type="SMART" id="SM00564">
    <property type="entry name" value="PQQ"/>
    <property type="match status" value="7"/>
</dbReference>
<dbReference type="KEGG" id="hlt:I7X12_08785"/>
<sequence>MTGHERGDSGRSWASRRRFLSAMGATAISGFAGCSTGLLDDVAGTDASGDGTAGAVSDDSTPTVDGMGGPKEEHAGWPRYHYDSWNTGHRTAPLGFDGAPTVEWEVAVGGVGTIVADGGTLYLAEGENGAVRAVDDASGEEEWVYDAVEKLELGVETVALDDEAVYVGGTTAIHAIDRASGERRWTFDVSTPASAPVVADGTIYVGGGELLFAIDAASGDRQWALRTGVRIRNPPAVVDDTLYLTAQAWLIAVDRASGEERWSLKPEGATPPVTAPVYRAGRLYVGAPTHVHAYDPAAEGDHLWSTETLNQVVYDSPAVAHGQVFTGVALVDKLHAFDAGSGERTWQRDVTVAGSPVVAGETVYCTDENYAELRALDANDGSDHWRVAFDGRLNVQPTVTDDRIYVAGLELGNTEGTLYALGAR</sequence>
<dbReference type="Gene3D" id="2.130.10.10">
    <property type="entry name" value="YVTN repeat-like/Quinoprotein amine dehydrogenase"/>
    <property type="match status" value="1"/>
</dbReference>
<evidence type="ECO:0000313" key="3">
    <source>
        <dbReference type="EMBL" id="QPV64682.1"/>
    </source>
</evidence>
<gene>
    <name evidence="3" type="ORF">I7X12_08785</name>
</gene>
<dbReference type="RefSeq" id="WP_198063446.1">
    <property type="nucleotide sequence ID" value="NZ_CP065856.1"/>
</dbReference>
<keyword evidence="4" id="KW-1185">Reference proteome</keyword>